<protein>
    <recommendedName>
        <fullName evidence="2 5">Basal-body rod modification protein FlgD</fullName>
    </recommendedName>
</protein>
<feature type="region of interest" description="Disordered" evidence="6">
    <location>
        <begin position="1"/>
        <end position="36"/>
    </location>
</feature>
<evidence type="ECO:0000256" key="2">
    <source>
        <dbReference type="ARBA" id="ARBA00016013"/>
    </source>
</evidence>
<evidence type="ECO:0000259" key="7">
    <source>
        <dbReference type="Pfam" id="PF13860"/>
    </source>
</evidence>
<gene>
    <name evidence="8" type="primary">lfdD</name>
    <name evidence="8" type="ORF">ENKO_30450</name>
</gene>
<dbReference type="RefSeq" id="WP_088219984.1">
    <property type="nucleotide sequence ID" value="NZ_AP024590.1"/>
</dbReference>
<evidence type="ECO:0000256" key="3">
    <source>
        <dbReference type="ARBA" id="ARBA00022795"/>
    </source>
</evidence>
<evidence type="ECO:0000256" key="6">
    <source>
        <dbReference type="SAM" id="MobiDB-lite"/>
    </source>
</evidence>
<dbReference type="AlphaFoldDB" id="A0AA86IS47"/>
<evidence type="ECO:0000313" key="8">
    <source>
        <dbReference type="EMBL" id="BCU56451.1"/>
    </source>
</evidence>
<keyword evidence="3 5" id="KW-1005">Bacterial flagellum biogenesis</keyword>
<feature type="domain" description="FlgD/Vpr Ig-like" evidence="7">
    <location>
        <begin position="119"/>
        <end position="185"/>
    </location>
</feature>
<dbReference type="InterPro" id="IPR005648">
    <property type="entry name" value="FlgD"/>
</dbReference>
<feature type="compositionally biased region" description="Polar residues" evidence="6">
    <location>
        <begin position="1"/>
        <end position="31"/>
    </location>
</feature>
<comment type="similarity">
    <text evidence="1 5">Belongs to the FlgD family.</text>
</comment>
<organism evidence="8 9">
    <name type="scientific">Enterobacter kobei</name>
    <dbReference type="NCBI Taxonomy" id="208224"/>
    <lineage>
        <taxon>Bacteria</taxon>
        <taxon>Pseudomonadati</taxon>
        <taxon>Pseudomonadota</taxon>
        <taxon>Gammaproteobacteria</taxon>
        <taxon>Enterobacterales</taxon>
        <taxon>Enterobacteriaceae</taxon>
        <taxon>Enterobacter</taxon>
        <taxon>Enterobacter cloacae complex</taxon>
    </lineage>
</organism>
<dbReference type="InterPro" id="IPR025965">
    <property type="entry name" value="FlgD/Vpr_Ig-like"/>
</dbReference>
<reference evidence="8" key="1">
    <citation type="submission" date="2021-04" db="EMBL/GenBank/DDBJ databases">
        <title>Difference and commonality of drug resistance evolution in various bacteria. and drug sensitivity profiles.</title>
        <authorList>
            <person name="Maeda T."/>
            <person name="Shibai A."/>
            <person name="Kawada K."/>
            <person name="Kotani H."/>
            <person name="Tarusawa Y."/>
            <person name="Tanabe K."/>
            <person name="Furusawa C."/>
        </authorList>
    </citation>
    <scope>NUCLEOTIDE SEQUENCE</scope>
    <source>
        <strain evidence="8">JCM 8580</strain>
    </source>
</reference>
<dbReference type="Pfam" id="PF13860">
    <property type="entry name" value="FlgD_ig"/>
    <property type="match status" value="1"/>
</dbReference>
<comment type="function">
    <text evidence="4 5">Required for flagellar hook formation. May act as a scaffolding protein.</text>
</comment>
<name>A0AA86IS47_9ENTR</name>
<evidence type="ECO:0000256" key="4">
    <source>
        <dbReference type="ARBA" id="ARBA00024746"/>
    </source>
</evidence>
<dbReference type="Proteomes" id="UP000682928">
    <property type="component" value="Chromosome"/>
</dbReference>
<dbReference type="GO" id="GO:0044781">
    <property type="term" value="P:bacterial-type flagellum organization"/>
    <property type="evidence" value="ECO:0007669"/>
    <property type="project" value="UniProtKB-UniRule"/>
</dbReference>
<evidence type="ECO:0000256" key="5">
    <source>
        <dbReference type="RuleBase" id="RU362076"/>
    </source>
</evidence>
<dbReference type="Gene3D" id="2.60.40.4070">
    <property type="match status" value="1"/>
</dbReference>
<proteinExistence type="inferred from homology"/>
<evidence type="ECO:0000313" key="9">
    <source>
        <dbReference type="Proteomes" id="UP000682928"/>
    </source>
</evidence>
<dbReference type="Gene3D" id="2.30.30.910">
    <property type="match status" value="1"/>
</dbReference>
<evidence type="ECO:0000256" key="1">
    <source>
        <dbReference type="ARBA" id="ARBA00010577"/>
    </source>
</evidence>
<dbReference type="Pfam" id="PF03963">
    <property type="entry name" value="FlgD"/>
    <property type="match status" value="1"/>
</dbReference>
<dbReference type="EMBL" id="AP024590">
    <property type="protein sequence ID" value="BCU56451.1"/>
    <property type="molecule type" value="Genomic_DNA"/>
</dbReference>
<sequence length="239" mass="24756">MSATAVSSTQPGVTAQGNPAPVSASSNVGADTTTSTSTSMADTFLTLLVAEIQNQDPTDPTDPTEYITQLSSMAQVAMAEEMSVQMNTNAVLMSNIQVMALGNLVGDPIMVQTSTLSVDDSAIHGRVTIDDACTTVDIHFTDEAGNDYVVPLGTQSPGQVSFDIDPADYGIPPGDYEVSVVTNTGEEEVPIEVAGVVNDVRIPLDGSTPVLNVTGVGEVPFTMISQFGVPDDTAPADKV</sequence>
<accession>A0AA86IS47</accession>